<name>A0A5D2G0A1_GOSDA</name>
<dbReference type="AlphaFoldDB" id="A0A5D2G0A1"/>
<dbReference type="Pfam" id="PF02485">
    <property type="entry name" value="Branch"/>
    <property type="match status" value="1"/>
</dbReference>
<dbReference type="PANTHER" id="PTHR14398:SF0">
    <property type="entry name" value="ZINC FINGER PROTEIN SWM"/>
    <property type="match status" value="1"/>
</dbReference>
<evidence type="ECO:0008006" key="14">
    <source>
        <dbReference type="Google" id="ProtNLM"/>
    </source>
</evidence>
<evidence type="ECO:0000256" key="2">
    <source>
        <dbReference type="ARBA" id="ARBA00022676"/>
    </source>
</evidence>
<keyword evidence="13" id="KW-1185">Reference proteome</keyword>
<evidence type="ECO:0000313" key="12">
    <source>
        <dbReference type="EMBL" id="TYH11481.1"/>
    </source>
</evidence>
<evidence type="ECO:0000256" key="6">
    <source>
        <dbReference type="ARBA" id="ARBA00023180"/>
    </source>
</evidence>
<keyword evidence="2" id="KW-0328">Glycosyltransferase</keyword>
<keyword evidence="8" id="KW-0479">Metal-binding</keyword>
<evidence type="ECO:0000259" key="11">
    <source>
        <dbReference type="PROSITE" id="PS50103"/>
    </source>
</evidence>
<dbReference type="GO" id="GO:0016757">
    <property type="term" value="F:glycosyltransferase activity"/>
    <property type="evidence" value="ECO:0007669"/>
    <property type="project" value="UniProtKB-KW"/>
</dbReference>
<evidence type="ECO:0000256" key="8">
    <source>
        <dbReference type="PROSITE-ProRule" id="PRU00723"/>
    </source>
</evidence>
<feature type="region of interest" description="Disordered" evidence="9">
    <location>
        <begin position="418"/>
        <end position="485"/>
    </location>
</feature>
<feature type="region of interest" description="Disordered" evidence="9">
    <location>
        <begin position="518"/>
        <end position="539"/>
    </location>
</feature>
<evidence type="ECO:0000256" key="4">
    <source>
        <dbReference type="ARBA" id="ARBA00022884"/>
    </source>
</evidence>
<keyword evidence="3" id="KW-0808">Transferase</keyword>
<feature type="compositionally biased region" description="Acidic residues" evidence="9">
    <location>
        <begin position="427"/>
        <end position="439"/>
    </location>
</feature>
<keyword evidence="4 7" id="KW-0694">RNA-binding</keyword>
<evidence type="ECO:0000256" key="3">
    <source>
        <dbReference type="ARBA" id="ARBA00022679"/>
    </source>
</evidence>
<dbReference type="EMBL" id="CM017694">
    <property type="protein sequence ID" value="TYH11481.1"/>
    <property type="molecule type" value="Genomic_DNA"/>
</dbReference>
<dbReference type="GO" id="GO:0003723">
    <property type="term" value="F:RNA binding"/>
    <property type="evidence" value="ECO:0007669"/>
    <property type="project" value="UniProtKB-UniRule"/>
</dbReference>
<dbReference type="Proteomes" id="UP000323506">
    <property type="component" value="Chromosome A07"/>
</dbReference>
<comment type="subcellular location">
    <subcellularLocation>
        <location evidence="1">Membrane</location>
        <topology evidence="1">Single-pass type II membrane protein</topology>
    </subcellularLocation>
</comment>
<dbReference type="Gene3D" id="3.30.70.330">
    <property type="match status" value="2"/>
</dbReference>
<dbReference type="InterPro" id="IPR045137">
    <property type="entry name" value="RBM26/27"/>
</dbReference>
<dbReference type="PANTHER" id="PTHR14398">
    <property type="entry name" value="RNA RECOGNITION RRM/RNP DOMAIN"/>
    <property type="match status" value="1"/>
</dbReference>
<dbReference type="GO" id="GO:0005634">
    <property type="term" value="C:nucleus"/>
    <property type="evidence" value="ECO:0007669"/>
    <property type="project" value="TreeGrafter"/>
</dbReference>
<dbReference type="PROSITE" id="PS50102">
    <property type="entry name" value="RRM"/>
    <property type="match status" value="1"/>
</dbReference>
<evidence type="ECO:0000256" key="9">
    <source>
        <dbReference type="SAM" id="MobiDB-lite"/>
    </source>
</evidence>
<feature type="compositionally biased region" description="Basic and acidic residues" evidence="9">
    <location>
        <begin position="473"/>
        <end position="485"/>
    </location>
</feature>
<dbReference type="Pfam" id="PF00076">
    <property type="entry name" value="RRM_1"/>
    <property type="match status" value="1"/>
</dbReference>
<evidence type="ECO:0000259" key="10">
    <source>
        <dbReference type="PROSITE" id="PS50102"/>
    </source>
</evidence>
<feature type="domain" description="C3H1-type" evidence="11">
    <location>
        <begin position="618"/>
        <end position="646"/>
    </location>
</feature>
<dbReference type="GO" id="GO:0016020">
    <property type="term" value="C:membrane"/>
    <property type="evidence" value="ECO:0007669"/>
    <property type="project" value="UniProtKB-SubCell"/>
</dbReference>
<keyword evidence="8" id="KW-0863">Zinc-finger</keyword>
<dbReference type="GO" id="GO:0008270">
    <property type="term" value="F:zinc ion binding"/>
    <property type="evidence" value="ECO:0007669"/>
    <property type="project" value="UniProtKB-KW"/>
</dbReference>
<feature type="region of interest" description="Disordered" evidence="9">
    <location>
        <begin position="791"/>
        <end position="835"/>
    </location>
</feature>
<dbReference type="InterPro" id="IPR012677">
    <property type="entry name" value="Nucleotide-bd_a/b_plait_sf"/>
</dbReference>
<dbReference type="FunFam" id="3.30.70.330:FF:000719">
    <property type="entry name" value="Predicted protein"/>
    <property type="match status" value="1"/>
</dbReference>
<evidence type="ECO:0000256" key="5">
    <source>
        <dbReference type="ARBA" id="ARBA00023136"/>
    </source>
</evidence>
<gene>
    <name evidence="12" type="ORF">ES288_A07G261400v1</name>
</gene>
<evidence type="ECO:0000256" key="1">
    <source>
        <dbReference type="ARBA" id="ARBA00004606"/>
    </source>
</evidence>
<feature type="compositionally biased region" description="Basic and acidic residues" evidence="9">
    <location>
        <begin position="791"/>
        <end position="814"/>
    </location>
</feature>
<dbReference type="InterPro" id="IPR003406">
    <property type="entry name" value="Glyco_trans_14"/>
</dbReference>
<dbReference type="InterPro" id="IPR000504">
    <property type="entry name" value="RRM_dom"/>
</dbReference>
<organism evidence="12 13">
    <name type="scientific">Gossypium darwinii</name>
    <name type="common">Darwin's cotton</name>
    <name type="synonym">Gossypium barbadense var. darwinii</name>
    <dbReference type="NCBI Taxonomy" id="34276"/>
    <lineage>
        <taxon>Eukaryota</taxon>
        <taxon>Viridiplantae</taxon>
        <taxon>Streptophyta</taxon>
        <taxon>Embryophyta</taxon>
        <taxon>Tracheophyta</taxon>
        <taxon>Spermatophyta</taxon>
        <taxon>Magnoliopsida</taxon>
        <taxon>eudicotyledons</taxon>
        <taxon>Gunneridae</taxon>
        <taxon>Pentapetalae</taxon>
        <taxon>rosids</taxon>
        <taxon>malvids</taxon>
        <taxon>Malvales</taxon>
        <taxon>Malvaceae</taxon>
        <taxon>Malvoideae</taxon>
        <taxon>Gossypium</taxon>
    </lineage>
</organism>
<reference evidence="12 13" key="1">
    <citation type="submission" date="2019-06" db="EMBL/GenBank/DDBJ databases">
        <title>WGS assembly of Gossypium darwinii.</title>
        <authorList>
            <person name="Chen Z.J."/>
            <person name="Sreedasyam A."/>
            <person name="Ando A."/>
            <person name="Song Q."/>
            <person name="De L."/>
            <person name="Hulse-Kemp A."/>
            <person name="Ding M."/>
            <person name="Ye W."/>
            <person name="Kirkbride R."/>
            <person name="Jenkins J."/>
            <person name="Plott C."/>
            <person name="Lovell J."/>
            <person name="Lin Y.-M."/>
            <person name="Vaughn R."/>
            <person name="Liu B."/>
            <person name="Li W."/>
            <person name="Simpson S."/>
            <person name="Scheffler B."/>
            <person name="Saski C."/>
            <person name="Grover C."/>
            <person name="Hu G."/>
            <person name="Conover J."/>
            <person name="Carlson J."/>
            <person name="Shu S."/>
            <person name="Boston L."/>
            <person name="Williams M."/>
            <person name="Peterson D."/>
            <person name="Mcgee K."/>
            <person name="Jones D."/>
            <person name="Wendel J."/>
            <person name="Stelly D."/>
            <person name="Grimwood J."/>
            <person name="Schmutz J."/>
        </authorList>
    </citation>
    <scope>NUCLEOTIDE SEQUENCE [LARGE SCALE GENOMIC DNA]</scope>
    <source>
        <strain evidence="12">1808015.09</strain>
    </source>
</reference>
<feature type="compositionally biased region" description="Basic and acidic residues" evidence="9">
    <location>
        <begin position="1052"/>
        <end position="1063"/>
    </location>
</feature>
<protein>
    <recommendedName>
        <fullName evidence="14">C3H1-type domain-containing protein</fullName>
    </recommendedName>
</protein>
<evidence type="ECO:0000313" key="13">
    <source>
        <dbReference type="Proteomes" id="UP000323506"/>
    </source>
</evidence>
<sequence>MSAMKRKPVQQKSQIRWKRKVLAALLVLLCFASLVLMETQYPQVVSLSSLRHRFIVKPKIAFLFIARNRLPLDMVWDAFFKGEENRFSVYVHSRPGFLLNKGTTRSACFLNRQVNDSIQVDWGEATMIEAERILLRHALTDPYNERFVFVSDSCIPIYNFSYTYDYIMSTSTSFVDSFADTKEGRYNPKMDPVIPVYNWRKGSQWVVLTRKHAGVVVNDTTVFPMFQQHCKRKSLPEFWRDRPFPADPAKEHNCIPDEHYVQTLLAQEGFEGEITRRSLTYSAWDLSASKDRERRGWHPVTYKFSDATPVLIKSIKDIDNINYETENRREWCSSKGKPAPCFLFARKFTRPAALHLLNLSVLGARRGAKTCYEFMDHENLIDVEIMVFLDAFRLICMFFGIYVSDPMELKASSPKLGGLSPPAYVSDPEDKEVSDEEDDDRNHKHRRRDTRSQSLETDSGDPVFTRPYKKHNKPFENGHPIRENESRAGETWKNYNGLPLDKDLASKFGKRRPVFRSNQTFSGDYGPGRARGRDNSSWKQCDPRFSSVDIASQMVQPGSVAPSLFAGRGLPNVSNAQSSSWTAFGLMPGIPNGGLDTLHPIGLQGPLRPPMNSSLNMGIPRQRCRDFDERGFCLRGDMCPMEHGVNRIVVEDVQSLSQFNLPVTVSSAQLLSTPAVPGPLPSGVPSSASLMNSDGIYRKSSKPGMTGDAIGSNGTYTVFTSASEADLYDPDQPLWNNNGSEAMAALSVLHSPKVHEMEPLHNNEFPVRSTGSQGTNSSVWGRIASSRNRIDTKQETDLTRSDYLENETKGEQKEFPSSQGTSCQVKPISTEGDGTKVMDLSLKSQTDSRHNSRKPTQKALRTLFVNGIPQKSNKREALFSHFRKFGQIIDIYIPSNSERAFVQFSRREEAEAALKSPDAVMGNRFIKLWWANRDSIPDDAVKSGSSIAVNPHGLTAPAIQVQLVATRGKDNLQPTAQKSNVVHDAEVPPSLNSPKPVNLNGPKASPPLQKKLETLEQMKEELRKKQEMLEQKRNDFRRQLDKLQKQSSGAKGDLHTEQAAKRQKVEIVTDTAKASTSSSSEPAAFVATPCTVMTDKNKSTENLALQESTSSKHQSHPSAVVGHPIMINKYKLDNRPTAFRVIPPLPAGFADVDVLKRHFSQYGDLVSVELQDVEKDDNTGSEASHNCSVLITYSTHRSAEKAYADGKCWKTHNLQFSWQTSSNDQHSRKETNVETNEKLTACCSTSGNCEHMECLVPEDSKHNPSQMSKHERVAEKA</sequence>
<keyword evidence="6" id="KW-0325">Glycoprotein</keyword>
<dbReference type="SMART" id="SM00356">
    <property type="entry name" value="ZnF_C3H1"/>
    <property type="match status" value="1"/>
</dbReference>
<evidence type="ECO:0000256" key="7">
    <source>
        <dbReference type="PROSITE-ProRule" id="PRU00176"/>
    </source>
</evidence>
<feature type="zinc finger region" description="C3H1-type" evidence="8">
    <location>
        <begin position="618"/>
        <end position="646"/>
    </location>
</feature>
<dbReference type="InterPro" id="IPR000571">
    <property type="entry name" value="Znf_CCCH"/>
</dbReference>
<keyword evidence="5" id="KW-0472">Membrane</keyword>
<dbReference type="SMART" id="SM00360">
    <property type="entry name" value="RRM"/>
    <property type="match status" value="1"/>
</dbReference>
<accession>A0A5D2G0A1</accession>
<dbReference type="InterPro" id="IPR035979">
    <property type="entry name" value="RBD_domain_sf"/>
</dbReference>
<proteinExistence type="predicted"/>
<feature type="domain" description="RRM" evidence="10">
    <location>
        <begin position="861"/>
        <end position="933"/>
    </location>
</feature>
<feature type="region of interest" description="Disordered" evidence="9">
    <location>
        <begin position="977"/>
        <end position="1010"/>
    </location>
</feature>
<feature type="region of interest" description="Disordered" evidence="9">
    <location>
        <begin position="1042"/>
        <end position="1063"/>
    </location>
</feature>
<feature type="region of interest" description="Disordered" evidence="9">
    <location>
        <begin position="1258"/>
        <end position="1277"/>
    </location>
</feature>
<dbReference type="SUPFAM" id="SSF54928">
    <property type="entry name" value="RNA-binding domain, RBD"/>
    <property type="match status" value="2"/>
</dbReference>
<dbReference type="PROSITE" id="PS50103">
    <property type="entry name" value="ZF_C3H1"/>
    <property type="match status" value="1"/>
</dbReference>
<feature type="compositionally biased region" description="Polar residues" evidence="9">
    <location>
        <begin position="815"/>
        <end position="824"/>
    </location>
</feature>
<keyword evidence="8" id="KW-0862">Zinc</keyword>
<dbReference type="CDD" id="cd12257">
    <property type="entry name" value="RRM1_RBM26_like"/>
    <property type="match status" value="1"/>
</dbReference>